<protein>
    <submittedName>
        <fullName evidence="1">Uncharacterized protein</fullName>
    </submittedName>
</protein>
<accession>A0A4U0Y693</accession>
<proteinExistence type="predicted"/>
<comment type="caution">
    <text evidence="1">The sequence shown here is derived from an EMBL/GenBank/DDBJ whole genome shotgun (WGS) entry which is preliminary data.</text>
</comment>
<reference evidence="1 2" key="1">
    <citation type="submission" date="2017-03" db="EMBL/GenBank/DDBJ databases">
        <title>Genomes of endolithic fungi from Antarctica.</title>
        <authorList>
            <person name="Coleine C."/>
            <person name="Masonjones S."/>
            <person name="Stajich J.E."/>
        </authorList>
    </citation>
    <scope>NUCLEOTIDE SEQUENCE [LARGE SCALE GENOMIC DNA]</scope>
    <source>
        <strain evidence="1 2">CCFEE 5184</strain>
    </source>
</reference>
<dbReference type="EMBL" id="NAJQ01000015">
    <property type="protein sequence ID" value="TKA83145.1"/>
    <property type="molecule type" value="Genomic_DNA"/>
</dbReference>
<sequence>MATPRPTNPVPTPENVRVSLLRRRAGVHHAFNNLFRMAMVAVEGWKKAEEEGKRVADEFARTKVALEHTMRQVELLQTEAKCLRRRLGNS</sequence>
<evidence type="ECO:0000313" key="2">
    <source>
        <dbReference type="Proteomes" id="UP000309340"/>
    </source>
</evidence>
<dbReference type="Proteomes" id="UP000309340">
    <property type="component" value="Unassembled WGS sequence"/>
</dbReference>
<organism evidence="1 2">
    <name type="scientific">Friedmanniomyces simplex</name>
    <dbReference type="NCBI Taxonomy" id="329884"/>
    <lineage>
        <taxon>Eukaryota</taxon>
        <taxon>Fungi</taxon>
        <taxon>Dikarya</taxon>
        <taxon>Ascomycota</taxon>
        <taxon>Pezizomycotina</taxon>
        <taxon>Dothideomycetes</taxon>
        <taxon>Dothideomycetidae</taxon>
        <taxon>Mycosphaerellales</taxon>
        <taxon>Teratosphaeriaceae</taxon>
        <taxon>Friedmanniomyces</taxon>
    </lineage>
</organism>
<gene>
    <name evidence="1" type="ORF">B0A55_00701</name>
</gene>
<dbReference type="AlphaFoldDB" id="A0A4U0Y693"/>
<evidence type="ECO:0000313" key="1">
    <source>
        <dbReference type="EMBL" id="TKA83145.1"/>
    </source>
</evidence>
<keyword evidence="2" id="KW-1185">Reference proteome</keyword>
<name>A0A4U0Y693_9PEZI</name>